<feature type="chain" id="PRO_5020420755" evidence="2">
    <location>
        <begin position="21"/>
        <end position="334"/>
    </location>
</feature>
<keyword evidence="2" id="KW-0732">Signal</keyword>
<comment type="caution">
    <text evidence="3">The sequence shown here is derived from an EMBL/GenBank/DDBJ whole genome shotgun (WGS) entry which is preliminary data.</text>
</comment>
<feature type="region of interest" description="Disordered" evidence="1">
    <location>
        <begin position="158"/>
        <end position="183"/>
    </location>
</feature>
<feature type="signal peptide" evidence="2">
    <location>
        <begin position="1"/>
        <end position="20"/>
    </location>
</feature>
<keyword evidence="4" id="KW-1185">Reference proteome</keyword>
<evidence type="ECO:0000256" key="1">
    <source>
        <dbReference type="SAM" id="MobiDB-lite"/>
    </source>
</evidence>
<evidence type="ECO:0000256" key="2">
    <source>
        <dbReference type="SAM" id="SignalP"/>
    </source>
</evidence>
<name>A0A4C2EBA1_9SACH</name>
<feature type="region of interest" description="Disordered" evidence="1">
    <location>
        <begin position="202"/>
        <end position="227"/>
    </location>
</feature>
<organism evidence="3 4">
    <name type="scientific">Zygosaccharomyces mellis</name>
    <dbReference type="NCBI Taxonomy" id="42258"/>
    <lineage>
        <taxon>Eukaryota</taxon>
        <taxon>Fungi</taxon>
        <taxon>Dikarya</taxon>
        <taxon>Ascomycota</taxon>
        <taxon>Saccharomycotina</taxon>
        <taxon>Saccharomycetes</taxon>
        <taxon>Saccharomycetales</taxon>
        <taxon>Saccharomycetaceae</taxon>
        <taxon>Zygosaccharomyces</taxon>
    </lineage>
</organism>
<proteinExistence type="predicted"/>
<evidence type="ECO:0000313" key="3">
    <source>
        <dbReference type="EMBL" id="GCF00120.1"/>
    </source>
</evidence>
<accession>A0A4C2EBA1</accession>
<protein>
    <submittedName>
        <fullName evidence="3">Uncharacterized protein</fullName>
    </submittedName>
</protein>
<gene>
    <name evidence="3" type="ORF">ZYGM_003107</name>
</gene>
<dbReference type="EMBL" id="BIMX01000015">
    <property type="protein sequence ID" value="GCF00120.1"/>
    <property type="molecule type" value="Genomic_DNA"/>
</dbReference>
<evidence type="ECO:0000313" key="4">
    <source>
        <dbReference type="Proteomes" id="UP000301737"/>
    </source>
</evidence>
<reference evidence="3 4" key="1">
    <citation type="submission" date="2019-01" db="EMBL/GenBank/DDBJ databases">
        <title>Draft Genome Sequencing of Zygosaccharomyces mellis Ca-7.</title>
        <authorList>
            <person name="Shiwa Y."/>
            <person name="Kanesaki Y."/>
            <person name="Ishige T."/>
            <person name="Mura K."/>
            <person name="Hori T."/>
            <person name="Tamura T."/>
        </authorList>
    </citation>
    <scope>NUCLEOTIDE SEQUENCE [LARGE SCALE GENOMIC DNA]</scope>
    <source>
        <strain evidence="3 4">Ca-7</strain>
    </source>
</reference>
<sequence length="334" mass="34443">MHFKFLSCLAGLSLSSLAVAQRSFTVPVDYENEITVSYYFRENNDLVSVAASNEGLQISVDANDEDICKILSSGMVVYAPSGQQNTLLSWNQYNVFHLIGSDGQPLQWSNINAQDCPFGSSQASSSSWTPSSSWSSPSSSSVSSGSFASVSPLSLTPSSSTPASSSSTPASGPSGAASPSSLVATSSSPVSSSSFDSGSSLVSSSSSTITPAPSSSSSDGSSPTVTQDGIHTIASEYTVTSDGQVYIYTKFYVVSATVGPSTTSVSTLRPFNPTLDVAALTAAGHKRHQTPAPTVANVKRVEIETPAQGAGVRNLPSGMTLVFAVLMGMSICLF</sequence>
<dbReference type="Proteomes" id="UP000301737">
    <property type="component" value="Unassembled WGS sequence"/>
</dbReference>
<feature type="compositionally biased region" description="Low complexity" evidence="1">
    <location>
        <begin position="202"/>
        <end position="226"/>
    </location>
</feature>
<dbReference type="OrthoDB" id="4069140at2759"/>
<dbReference type="AlphaFoldDB" id="A0A4C2EBA1"/>